<feature type="region of interest" description="Disordered" evidence="1">
    <location>
        <begin position="1"/>
        <end position="53"/>
    </location>
</feature>
<dbReference type="AlphaFoldDB" id="A0A6N3ECZ5"/>
<reference evidence="2" key="1">
    <citation type="submission" date="2019-11" db="EMBL/GenBank/DDBJ databases">
        <authorList>
            <person name="Feng L."/>
        </authorList>
    </citation>
    <scope>NUCLEOTIDE SEQUENCE</scope>
    <source>
        <strain evidence="2">EMassiliensisLFYP7</strain>
    </source>
</reference>
<proteinExistence type="predicted"/>
<dbReference type="EMBL" id="CACRTZ010000016">
    <property type="protein sequence ID" value="VYU36393.1"/>
    <property type="molecule type" value="Genomic_DNA"/>
</dbReference>
<protein>
    <submittedName>
        <fullName evidence="2">Uncharacterized protein</fullName>
    </submittedName>
</protein>
<name>A0A6N3ECZ5_9ENTR</name>
<gene>
    <name evidence="2" type="ORF">EMLFYP7_02111</name>
</gene>
<evidence type="ECO:0000313" key="2">
    <source>
        <dbReference type="EMBL" id="VYU36393.1"/>
    </source>
</evidence>
<evidence type="ECO:0000256" key="1">
    <source>
        <dbReference type="SAM" id="MobiDB-lite"/>
    </source>
</evidence>
<sequence length="87" mass="10122">MKKHTGSRQPRRDPMQWNRNARFEDNFSAPRSETLDCSDHASLFGPGDDDPFAQMDMLRSSIRGSEQRLEMIRDISQRLQQNGSIRL</sequence>
<accession>A0A6N3ECZ5</accession>
<organism evidence="2">
    <name type="scientific">Phytobacter massiliensis</name>
    <dbReference type="NCBI Taxonomy" id="1485952"/>
    <lineage>
        <taxon>Bacteria</taxon>
        <taxon>Pseudomonadati</taxon>
        <taxon>Pseudomonadota</taxon>
        <taxon>Gammaproteobacteria</taxon>
        <taxon>Enterobacterales</taxon>
        <taxon>Enterobacteriaceae</taxon>
        <taxon>Phytobacter</taxon>
    </lineage>
</organism>
<dbReference type="RefSeq" id="WP_156566141.1">
    <property type="nucleotide sequence ID" value="NZ_CACRTZ010000016.1"/>
</dbReference>